<evidence type="ECO:0000313" key="3">
    <source>
        <dbReference type="Proteomes" id="UP000315783"/>
    </source>
</evidence>
<keyword evidence="3" id="KW-1185">Reference proteome</keyword>
<feature type="signal peptide" evidence="1">
    <location>
        <begin position="1"/>
        <end position="24"/>
    </location>
</feature>
<evidence type="ECO:0000256" key="1">
    <source>
        <dbReference type="SAM" id="SignalP"/>
    </source>
</evidence>
<feature type="chain" id="PRO_5022111694" evidence="1">
    <location>
        <begin position="25"/>
        <end position="53"/>
    </location>
</feature>
<dbReference type="AlphaFoldDB" id="A0A545V330"/>
<organism evidence="2 3">
    <name type="scientific">Cordyceps javanica</name>
    <dbReference type="NCBI Taxonomy" id="43265"/>
    <lineage>
        <taxon>Eukaryota</taxon>
        <taxon>Fungi</taxon>
        <taxon>Dikarya</taxon>
        <taxon>Ascomycota</taxon>
        <taxon>Pezizomycotina</taxon>
        <taxon>Sordariomycetes</taxon>
        <taxon>Hypocreomycetidae</taxon>
        <taxon>Hypocreales</taxon>
        <taxon>Cordycipitaceae</taxon>
        <taxon>Cordyceps</taxon>
    </lineage>
</organism>
<dbReference type="Proteomes" id="UP000315783">
    <property type="component" value="Unassembled WGS sequence"/>
</dbReference>
<sequence>MQCACSPCMYVYWYFLLQCTYAHASTHIDIQIGRPLVMRINSLEQSLAESLDM</sequence>
<evidence type="ECO:0000313" key="2">
    <source>
        <dbReference type="EMBL" id="TQV96111.1"/>
    </source>
</evidence>
<name>A0A545V330_9HYPO</name>
<proteinExistence type="predicted"/>
<reference evidence="2 3" key="1">
    <citation type="journal article" date="2019" name="Appl. Microbiol. Biotechnol.">
        <title>Genome sequence of Isaria javanica and comparative genome analysis insights into family S53 peptidase evolution in fungal entomopathogens.</title>
        <authorList>
            <person name="Lin R."/>
            <person name="Zhang X."/>
            <person name="Xin B."/>
            <person name="Zou M."/>
            <person name="Gao Y."/>
            <person name="Qin F."/>
            <person name="Hu Q."/>
            <person name="Xie B."/>
            <person name="Cheng X."/>
        </authorList>
    </citation>
    <scope>NUCLEOTIDE SEQUENCE [LARGE SCALE GENOMIC DNA]</scope>
    <source>
        <strain evidence="2 3">IJ1G</strain>
    </source>
</reference>
<gene>
    <name evidence="2" type="ORF">IF1G_04694</name>
</gene>
<accession>A0A545V330</accession>
<comment type="caution">
    <text evidence="2">The sequence shown here is derived from an EMBL/GenBank/DDBJ whole genome shotgun (WGS) entry which is preliminary data.</text>
</comment>
<protein>
    <submittedName>
        <fullName evidence="2">Uncharacterized protein</fullName>
    </submittedName>
</protein>
<dbReference type="EMBL" id="SPUK01000006">
    <property type="protein sequence ID" value="TQV96111.1"/>
    <property type="molecule type" value="Genomic_DNA"/>
</dbReference>
<keyword evidence="1" id="KW-0732">Signal</keyword>